<feature type="transmembrane region" description="Helical" evidence="7">
    <location>
        <begin position="61"/>
        <end position="78"/>
    </location>
</feature>
<feature type="transmembrane region" description="Helical" evidence="7">
    <location>
        <begin position="117"/>
        <end position="137"/>
    </location>
</feature>
<evidence type="ECO:0000313" key="9">
    <source>
        <dbReference type="Proteomes" id="UP001201873"/>
    </source>
</evidence>
<comment type="similarity">
    <text evidence="2">Belongs to the UPF0014 family.</text>
</comment>
<evidence type="ECO:0000313" key="8">
    <source>
        <dbReference type="EMBL" id="MCK9878474.1"/>
    </source>
</evidence>
<keyword evidence="4 7" id="KW-1133">Transmembrane helix</keyword>
<dbReference type="EMBL" id="JALKFT010000035">
    <property type="protein sequence ID" value="MCK9878474.1"/>
    <property type="molecule type" value="Genomic_DNA"/>
</dbReference>
<keyword evidence="9" id="KW-1185">Reference proteome</keyword>
<dbReference type="InterPro" id="IPR005226">
    <property type="entry name" value="UPF0014_fam"/>
</dbReference>
<organism evidence="8 9">
    <name type="scientific">Frankia umida</name>
    <dbReference type="NCBI Taxonomy" id="573489"/>
    <lineage>
        <taxon>Bacteria</taxon>
        <taxon>Bacillati</taxon>
        <taxon>Actinomycetota</taxon>
        <taxon>Actinomycetes</taxon>
        <taxon>Frankiales</taxon>
        <taxon>Frankiaceae</taxon>
        <taxon>Frankia</taxon>
    </lineage>
</organism>
<dbReference type="Pfam" id="PF03649">
    <property type="entry name" value="UPF0014"/>
    <property type="match status" value="1"/>
</dbReference>
<dbReference type="PANTHER" id="PTHR30028:SF0">
    <property type="entry name" value="PROTEIN ALUMINUM SENSITIVE 3"/>
    <property type="match status" value="1"/>
</dbReference>
<feature type="compositionally biased region" description="Basic and acidic residues" evidence="6">
    <location>
        <begin position="241"/>
        <end position="256"/>
    </location>
</feature>
<keyword evidence="3 7" id="KW-0812">Transmembrane</keyword>
<evidence type="ECO:0000256" key="4">
    <source>
        <dbReference type="ARBA" id="ARBA00022989"/>
    </source>
</evidence>
<sequence length="275" mass="28214">MGIDVRLGVSLALLLAVTVGVLAWARVPRRRDVLTATARAIIQLTVIGLALRGVFAAPPATIAVLAVMLTAAVATASRRLAGFTAATRRVAVSCLLGAGVTLGMVFSVGAVSPTVRTLVALAGSIIGGTMTACTLTGRRLGDGLRRRWDEVEAWLALGASPRRAVLDIARDSVAEALVPALDQTRTVGLVTLPGTFVGALLGGASPAGAARFQLVVLVGMLCAQSVAAVSLAWQLGAPTRRPVDPGADRRADRGADQDAAGSSTKRGITRSVLRW</sequence>
<feature type="transmembrane region" description="Helical" evidence="7">
    <location>
        <begin position="212"/>
        <end position="233"/>
    </location>
</feature>
<evidence type="ECO:0000256" key="1">
    <source>
        <dbReference type="ARBA" id="ARBA00004141"/>
    </source>
</evidence>
<reference evidence="8 9" key="1">
    <citation type="submission" date="2022-04" db="EMBL/GenBank/DDBJ databases">
        <title>Genome diversity in the genus Frankia.</title>
        <authorList>
            <person name="Carlos-Shanley C."/>
            <person name="Hahn D."/>
        </authorList>
    </citation>
    <scope>NUCLEOTIDE SEQUENCE [LARGE SCALE GENOMIC DNA]</scope>
    <source>
        <strain evidence="8 9">Ag45/Mut15</strain>
    </source>
</reference>
<feature type="transmembrane region" description="Helical" evidence="7">
    <location>
        <begin position="90"/>
        <end position="111"/>
    </location>
</feature>
<comment type="caution">
    <text evidence="8">The sequence shown here is derived from an EMBL/GenBank/DDBJ whole genome shotgun (WGS) entry which is preliminary data.</text>
</comment>
<protein>
    <submittedName>
        <fullName evidence="8">ABC transporter permease</fullName>
    </submittedName>
</protein>
<proteinExistence type="inferred from homology"/>
<gene>
    <name evidence="8" type="ORF">MXD59_22360</name>
</gene>
<evidence type="ECO:0000256" key="2">
    <source>
        <dbReference type="ARBA" id="ARBA00005268"/>
    </source>
</evidence>
<evidence type="ECO:0000256" key="7">
    <source>
        <dbReference type="SAM" id="Phobius"/>
    </source>
</evidence>
<dbReference type="Proteomes" id="UP001201873">
    <property type="component" value="Unassembled WGS sequence"/>
</dbReference>
<evidence type="ECO:0000256" key="6">
    <source>
        <dbReference type="SAM" id="MobiDB-lite"/>
    </source>
</evidence>
<comment type="subcellular location">
    <subcellularLocation>
        <location evidence="1">Membrane</location>
        <topology evidence="1">Multi-pass membrane protein</topology>
    </subcellularLocation>
</comment>
<dbReference type="PANTHER" id="PTHR30028">
    <property type="entry name" value="UPF0014 INNER MEMBRANE PROTEIN YBBM-RELATED"/>
    <property type="match status" value="1"/>
</dbReference>
<feature type="transmembrane region" description="Helical" evidence="7">
    <location>
        <begin position="6"/>
        <end position="25"/>
    </location>
</feature>
<name>A0ABT0K3T2_9ACTN</name>
<evidence type="ECO:0000256" key="3">
    <source>
        <dbReference type="ARBA" id="ARBA00022692"/>
    </source>
</evidence>
<feature type="region of interest" description="Disordered" evidence="6">
    <location>
        <begin position="241"/>
        <end position="275"/>
    </location>
</feature>
<keyword evidence="5 7" id="KW-0472">Membrane</keyword>
<dbReference type="RefSeq" id="WP_248826574.1">
    <property type="nucleotide sequence ID" value="NZ_JALKFT010000035.1"/>
</dbReference>
<accession>A0ABT0K3T2</accession>
<feature type="transmembrane region" description="Helical" evidence="7">
    <location>
        <begin position="187"/>
        <end position="206"/>
    </location>
</feature>
<evidence type="ECO:0000256" key="5">
    <source>
        <dbReference type="ARBA" id="ARBA00023136"/>
    </source>
</evidence>